<dbReference type="AlphaFoldDB" id="A0A8H5FKD1"/>
<dbReference type="InterPro" id="IPR050364">
    <property type="entry name" value="Cytochrome_P450_fung"/>
</dbReference>
<evidence type="ECO:0000256" key="1">
    <source>
        <dbReference type="ARBA" id="ARBA00001971"/>
    </source>
</evidence>
<keyword evidence="4" id="KW-0479">Metal-binding</keyword>
<comment type="cofactor">
    <cofactor evidence="1">
        <name>heme</name>
        <dbReference type="ChEBI" id="CHEBI:30413"/>
    </cofactor>
</comment>
<dbReference type="GO" id="GO:0004497">
    <property type="term" value="F:monooxygenase activity"/>
    <property type="evidence" value="ECO:0007669"/>
    <property type="project" value="UniProtKB-KW"/>
</dbReference>
<dbReference type="EMBL" id="JAACJK010000004">
    <property type="protein sequence ID" value="KAF5340390.1"/>
    <property type="molecule type" value="Genomic_DNA"/>
</dbReference>
<dbReference type="PANTHER" id="PTHR46300:SF5">
    <property type="entry name" value="CYTOCHROME P450"/>
    <property type="match status" value="1"/>
</dbReference>
<keyword evidence="3" id="KW-0349">Heme</keyword>
<comment type="caution">
    <text evidence="8">The sequence shown here is derived from an EMBL/GenBank/DDBJ whole genome shotgun (WGS) entry which is preliminary data.</text>
</comment>
<dbReference type="PANTHER" id="PTHR46300">
    <property type="entry name" value="P450, PUTATIVE (EUROFUNG)-RELATED-RELATED"/>
    <property type="match status" value="1"/>
</dbReference>
<evidence type="ECO:0000313" key="8">
    <source>
        <dbReference type="EMBL" id="KAF5340390.1"/>
    </source>
</evidence>
<dbReference type="GO" id="GO:0005506">
    <property type="term" value="F:iron ion binding"/>
    <property type="evidence" value="ECO:0007669"/>
    <property type="project" value="InterPro"/>
</dbReference>
<gene>
    <name evidence="8" type="ORF">D9611_007768</name>
</gene>
<proteinExistence type="inferred from homology"/>
<dbReference type="Proteomes" id="UP000541558">
    <property type="component" value="Unassembled WGS sequence"/>
</dbReference>
<keyword evidence="5" id="KW-0560">Oxidoreductase</keyword>
<evidence type="ECO:0000256" key="5">
    <source>
        <dbReference type="ARBA" id="ARBA00023002"/>
    </source>
</evidence>
<protein>
    <submittedName>
        <fullName evidence="8">Uncharacterized protein</fullName>
    </submittedName>
</protein>
<dbReference type="OrthoDB" id="2789670at2759"/>
<dbReference type="Gene3D" id="1.10.630.10">
    <property type="entry name" value="Cytochrome P450"/>
    <property type="match status" value="1"/>
</dbReference>
<comment type="similarity">
    <text evidence="2">Belongs to the cytochrome P450 family.</text>
</comment>
<evidence type="ECO:0000256" key="4">
    <source>
        <dbReference type="ARBA" id="ARBA00022723"/>
    </source>
</evidence>
<sequence length="112" mass="12376">MPAACLQGDRWKAHRKVFCSEFQQSSVQSYATVHLRAAKILASRLLRSPCQLKEHLRSNAAGVTMGVAYGIENESENTRFLAIAEKALEGMAAAAKPGQFFVDFLPFLKHLP</sequence>
<keyword evidence="9" id="KW-1185">Reference proteome</keyword>
<reference evidence="8 9" key="1">
    <citation type="journal article" date="2020" name="ISME J.">
        <title>Uncovering the hidden diversity of litter-decomposition mechanisms in mushroom-forming fungi.</title>
        <authorList>
            <person name="Floudas D."/>
            <person name="Bentzer J."/>
            <person name="Ahren D."/>
            <person name="Johansson T."/>
            <person name="Persson P."/>
            <person name="Tunlid A."/>
        </authorList>
    </citation>
    <scope>NUCLEOTIDE SEQUENCE [LARGE SCALE GENOMIC DNA]</scope>
    <source>
        <strain evidence="8 9">CBS 175.51</strain>
    </source>
</reference>
<evidence type="ECO:0000256" key="7">
    <source>
        <dbReference type="ARBA" id="ARBA00023033"/>
    </source>
</evidence>
<keyword evidence="6" id="KW-0408">Iron</keyword>
<organism evidence="8 9">
    <name type="scientific">Ephemerocybe angulata</name>
    <dbReference type="NCBI Taxonomy" id="980116"/>
    <lineage>
        <taxon>Eukaryota</taxon>
        <taxon>Fungi</taxon>
        <taxon>Dikarya</taxon>
        <taxon>Basidiomycota</taxon>
        <taxon>Agaricomycotina</taxon>
        <taxon>Agaricomycetes</taxon>
        <taxon>Agaricomycetidae</taxon>
        <taxon>Agaricales</taxon>
        <taxon>Agaricineae</taxon>
        <taxon>Psathyrellaceae</taxon>
        <taxon>Ephemerocybe</taxon>
    </lineage>
</organism>
<evidence type="ECO:0000256" key="6">
    <source>
        <dbReference type="ARBA" id="ARBA00023004"/>
    </source>
</evidence>
<dbReference type="SUPFAM" id="SSF48264">
    <property type="entry name" value="Cytochrome P450"/>
    <property type="match status" value="1"/>
</dbReference>
<evidence type="ECO:0000313" key="9">
    <source>
        <dbReference type="Proteomes" id="UP000541558"/>
    </source>
</evidence>
<accession>A0A8H5FKD1</accession>
<evidence type="ECO:0000256" key="2">
    <source>
        <dbReference type="ARBA" id="ARBA00010617"/>
    </source>
</evidence>
<dbReference type="GO" id="GO:0020037">
    <property type="term" value="F:heme binding"/>
    <property type="evidence" value="ECO:0007669"/>
    <property type="project" value="InterPro"/>
</dbReference>
<name>A0A8H5FKD1_9AGAR</name>
<keyword evidence="7" id="KW-0503">Monooxygenase</keyword>
<dbReference type="GO" id="GO:0016705">
    <property type="term" value="F:oxidoreductase activity, acting on paired donors, with incorporation or reduction of molecular oxygen"/>
    <property type="evidence" value="ECO:0007669"/>
    <property type="project" value="InterPro"/>
</dbReference>
<dbReference type="InterPro" id="IPR036396">
    <property type="entry name" value="Cyt_P450_sf"/>
</dbReference>
<evidence type="ECO:0000256" key="3">
    <source>
        <dbReference type="ARBA" id="ARBA00022617"/>
    </source>
</evidence>